<dbReference type="OrthoDB" id="3918601at2759"/>
<keyword evidence="1" id="KW-0812">Transmembrane</keyword>
<dbReference type="PANTHER" id="PTHR39614">
    <property type="entry name" value="INTEGRAL MEMBRANE PROTEIN"/>
    <property type="match status" value="1"/>
</dbReference>
<feature type="transmembrane region" description="Helical" evidence="1">
    <location>
        <begin position="125"/>
        <end position="152"/>
    </location>
</feature>
<sequence>MSTDKSGLVHHLGYADSLNVAISICLTYTLIFTCVRIHLRRNSFGADDVVVVIATLTALAHFAASYTCLTAGLGKPYDIIKANIGQLSSRAIASAVSFVLALYAAKIAALVFLMRIQSKTQRSYLYPILISIYTILAFASTLVVTAGCPSGSGYYWDFAGNKDSCPSKNGRWQAVTVLDVISEIVLLALPVNLVWSLQMPQKRKVMVIVTFWSRVPTIALSVIRQIYTAKLSTSNTDISLSSTLVTILMAVEVTYALISCTLTTSSNFTSGFSTGFGMGHMPEVA</sequence>
<feature type="transmembrane region" description="Helical" evidence="1">
    <location>
        <begin position="205"/>
        <end position="226"/>
    </location>
</feature>
<dbReference type="Proteomes" id="UP000027730">
    <property type="component" value="Unassembled WGS sequence"/>
</dbReference>
<dbReference type="STRING" id="1043004.A0A074XMX3"/>
<proteinExistence type="predicted"/>
<organism evidence="3 4">
    <name type="scientific">Aureobasidium namibiae CBS 147.97</name>
    <dbReference type="NCBI Taxonomy" id="1043004"/>
    <lineage>
        <taxon>Eukaryota</taxon>
        <taxon>Fungi</taxon>
        <taxon>Dikarya</taxon>
        <taxon>Ascomycota</taxon>
        <taxon>Pezizomycotina</taxon>
        <taxon>Dothideomycetes</taxon>
        <taxon>Dothideomycetidae</taxon>
        <taxon>Dothideales</taxon>
        <taxon>Saccotheciaceae</taxon>
        <taxon>Aureobasidium</taxon>
    </lineage>
</organism>
<evidence type="ECO:0000313" key="4">
    <source>
        <dbReference type="Proteomes" id="UP000027730"/>
    </source>
</evidence>
<dbReference type="PANTHER" id="PTHR39614:SF2">
    <property type="entry name" value="INTEGRAL MEMBRANE PROTEIN"/>
    <property type="match status" value="1"/>
</dbReference>
<feature type="transmembrane region" description="Helical" evidence="1">
    <location>
        <begin position="92"/>
        <end position="113"/>
    </location>
</feature>
<feature type="domain" description="Rhodopsin" evidence="2">
    <location>
        <begin position="36"/>
        <end position="265"/>
    </location>
</feature>
<keyword evidence="1" id="KW-1133">Transmembrane helix</keyword>
<keyword evidence="1" id="KW-0472">Membrane</keyword>
<dbReference type="RefSeq" id="XP_013430466.1">
    <property type="nucleotide sequence ID" value="XM_013575012.1"/>
</dbReference>
<protein>
    <recommendedName>
        <fullName evidence="2">Rhodopsin domain-containing protein</fullName>
    </recommendedName>
</protein>
<feature type="transmembrane region" description="Helical" evidence="1">
    <location>
        <begin position="49"/>
        <end position="72"/>
    </location>
</feature>
<dbReference type="HOGENOM" id="CLU_036632_1_0_1"/>
<name>A0A074XMX3_9PEZI</name>
<dbReference type="EMBL" id="KL584704">
    <property type="protein sequence ID" value="KEQ75916.1"/>
    <property type="molecule type" value="Genomic_DNA"/>
</dbReference>
<dbReference type="GeneID" id="25416385"/>
<feature type="transmembrane region" description="Helical" evidence="1">
    <location>
        <begin position="238"/>
        <end position="258"/>
    </location>
</feature>
<dbReference type="AlphaFoldDB" id="A0A074XMX3"/>
<dbReference type="Pfam" id="PF20684">
    <property type="entry name" value="Fung_rhodopsin"/>
    <property type="match status" value="1"/>
</dbReference>
<gene>
    <name evidence="3" type="ORF">M436DRAFT_79188</name>
</gene>
<feature type="transmembrane region" description="Helical" evidence="1">
    <location>
        <begin position="172"/>
        <end position="193"/>
    </location>
</feature>
<evidence type="ECO:0000256" key="1">
    <source>
        <dbReference type="SAM" id="Phobius"/>
    </source>
</evidence>
<accession>A0A074XMX3</accession>
<feature type="transmembrane region" description="Helical" evidence="1">
    <location>
        <begin position="20"/>
        <end position="37"/>
    </location>
</feature>
<reference evidence="3 4" key="1">
    <citation type="journal article" date="2014" name="BMC Genomics">
        <title>Genome sequencing of four Aureobasidium pullulans varieties: biotechnological potential, stress tolerance, and description of new species.</title>
        <authorList>
            <person name="Gostin Ar C."/>
            <person name="Ohm R.A."/>
            <person name="Kogej T."/>
            <person name="Sonjak S."/>
            <person name="Turk M."/>
            <person name="Zajc J."/>
            <person name="Zalar P."/>
            <person name="Grube M."/>
            <person name="Sun H."/>
            <person name="Han J."/>
            <person name="Sharma A."/>
            <person name="Chiniquy J."/>
            <person name="Ngan C.Y."/>
            <person name="Lipzen A."/>
            <person name="Barry K."/>
            <person name="Grigoriev I.V."/>
            <person name="Gunde-Cimerman N."/>
        </authorList>
    </citation>
    <scope>NUCLEOTIDE SEQUENCE [LARGE SCALE GENOMIC DNA]</scope>
    <source>
        <strain evidence="3 4">CBS 147.97</strain>
    </source>
</reference>
<evidence type="ECO:0000313" key="3">
    <source>
        <dbReference type="EMBL" id="KEQ75916.1"/>
    </source>
</evidence>
<dbReference type="InterPro" id="IPR049326">
    <property type="entry name" value="Rhodopsin_dom_fungi"/>
</dbReference>
<keyword evidence="4" id="KW-1185">Reference proteome</keyword>
<evidence type="ECO:0000259" key="2">
    <source>
        <dbReference type="Pfam" id="PF20684"/>
    </source>
</evidence>